<dbReference type="SUPFAM" id="SSF53335">
    <property type="entry name" value="S-adenosyl-L-methionine-dependent methyltransferases"/>
    <property type="match status" value="1"/>
</dbReference>
<dbReference type="AlphaFoldDB" id="A0A8J4DND7"/>
<sequence length="90" mass="10121">MDNTELVRRRVAGWLRPGGLFLATTGARAWTGTEERWLGGDADMWWSHADAATYRDWITGAGLSVDAERFIPEDDSGHQFFLAHRPSTQT</sequence>
<dbReference type="Gene3D" id="3.40.50.150">
    <property type="entry name" value="Vaccinia Virus protein VP39"/>
    <property type="match status" value="1"/>
</dbReference>
<dbReference type="EMBL" id="BOPF01000002">
    <property type="protein sequence ID" value="GIJ43422.1"/>
    <property type="molecule type" value="Genomic_DNA"/>
</dbReference>
<dbReference type="RefSeq" id="WP_203897006.1">
    <property type="nucleotide sequence ID" value="NZ_BOPF01000002.1"/>
</dbReference>
<proteinExistence type="predicted"/>
<dbReference type="InterPro" id="IPR029063">
    <property type="entry name" value="SAM-dependent_MTases_sf"/>
</dbReference>
<gene>
    <name evidence="1" type="ORF">Val02_03080</name>
</gene>
<accession>A0A8J4DND7</accession>
<reference evidence="1" key="1">
    <citation type="submission" date="2021-01" db="EMBL/GenBank/DDBJ databases">
        <title>Whole genome shotgun sequence of Virgisporangium aliadipatigenens NBRC 105644.</title>
        <authorList>
            <person name="Komaki H."/>
            <person name="Tamura T."/>
        </authorList>
    </citation>
    <scope>NUCLEOTIDE SEQUENCE</scope>
    <source>
        <strain evidence="1">NBRC 105644</strain>
    </source>
</reference>
<keyword evidence="2" id="KW-1185">Reference proteome</keyword>
<name>A0A8J4DND7_9ACTN</name>
<evidence type="ECO:0000313" key="1">
    <source>
        <dbReference type="EMBL" id="GIJ43422.1"/>
    </source>
</evidence>
<comment type="caution">
    <text evidence="1">The sequence shown here is derived from an EMBL/GenBank/DDBJ whole genome shotgun (WGS) entry which is preliminary data.</text>
</comment>
<protein>
    <submittedName>
        <fullName evidence="1">Uncharacterized protein</fullName>
    </submittedName>
</protein>
<dbReference type="Proteomes" id="UP000619260">
    <property type="component" value="Unassembled WGS sequence"/>
</dbReference>
<organism evidence="1 2">
    <name type="scientific">Virgisporangium aliadipatigenens</name>
    <dbReference type="NCBI Taxonomy" id="741659"/>
    <lineage>
        <taxon>Bacteria</taxon>
        <taxon>Bacillati</taxon>
        <taxon>Actinomycetota</taxon>
        <taxon>Actinomycetes</taxon>
        <taxon>Micromonosporales</taxon>
        <taxon>Micromonosporaceae</taxon>
        <taxon>Virgisporangium</taxon>
    </lineage>
</organism>
<evidence type="ECO:0000313" key="2">
    <source>
        <dbReference type="Proteomes" id="UP000619260"/>
    </source>
</evidence>